<evidence type="ECO:0000313" key="1">
    <source>
        <dbReference type="EMBL" id="SUZ94883.1"/>
    </source>
</evidence>
<accession>A0A381S144</accession>
<dbReference type="EMBL" id="UINC01002275">
    <property type="protein sequence ID" value="SUZ94883.1"/>
    <property type="molecule type" value="Genomic_DNA"/>
</dbReference>
<organism evidence="1">
    <name type="scientific">marine metagenome</name>
    <dbReference type="NCBI Taxonomy" id="408172"/>
    <lineage>
        <taxon>unclassified sequences</taxon>
        <taxon>metagenomes</taxon>
        <taxon>ecological metagenomes</taxon>
    </lineage>
</organism>
<dbReference type="AlphaFoldDB" id="A0A381S144"/>
<name>A0A381S144_9ZZZZ</name>
<gene>
    <name evidence="1" type="ORF">METZ01_LOCUS47737</name>
</gene>
<reference evidence="1" key="1">
    <citation type="submission" date="2018-05" db="EMBL/GenBank/DDBJ databases">
        <authorList>
            <person name="Lanie J.A."/>
            <person name="Ng W.-L."/>
            <person name="Kazmierczak K.M."/>
            <person name="Andrzejewski T.M."/>
            <person name="Davidsen T.M."/>
            <person name="Wayne K.J."/>
            <person name="Tettelin H."/>
            <person name="Glass J.I."/>
            <person name="Rusch D."/>
            <person name="Podicherti R."/>
            <person name="Tsui H.-C.T."/>
            <person name="Winkler M.E."/>
        </authorList>
    </citation>
    <scope>NUCLEOTIDE SEQUENCE</scope>
</reference>
<protein>
    <submittedName>
        <fullName evidence="1">Uncharacterized protein</fullName>
    </submittedName>
</protein>
<sequence>MKPIALYQVPVVAVKIRKVFKINMFPVIKARTFHFLIGEIKTYVSYNMQSSFRGSA</sequence>
<proteinExistence type="predicted"/>